<evidence type="ECO:0000256" key="11">
    <source>
        <dbReference type="ARBA" id="ARBA00022801"/>
    </source>
</evidence>
<keyword evidence="12" id="KW-0269">Exonuclease</keyword>
<dbReference type="Gene3D" id="3.30.420.10">
    <property type="entry name" value="Ribonuclease H-like superfamily/Ribonuclease H"/>
    <property type="match status" value="1"/>
</dbReference>
<accession>A0AAV1YHL5</accession>
<evidence type="ECO:0000256" key="8">
    <source>
        <dbReference type="ARBA" id="ARBA00022490"/>
    </source>
</evidence>
<dbReference type="GO" id="GO:0004535">
    <property type="term" value="F:poly(A)-specific ribonuclease activity"/>
    <property type="evidence" value="ECO:0007669"/>
    <property type="project" value="UniProtKB-EC"/>
</dbReference>
<gene>
    <name evidence="18" type="ORF">LLUT_LOCUS34591</name>
</gene>
<dbReference type="GO" id="GO:0030014">
    <property type="term" value="C:CCR4-NOT complex"/>
    <property type="evidence" value="ECO:0007669"/>
    <property type="project" value="InterPro"/>
</dbReference>
<evidence type="ECO:0000256" key="7">
    <source>
        <dbReference type="ARBA" id="ARBA00012161"/>
    </source>
</evidence>
<comment type="caution">
    <text evidence="18">The sequence shown here is derived from an EMBL/GenBank/DDBJ whole genome shotgun (WGS) entry which is preliminary data.</text>
</comment>
<evidence type="ECO:0000313" key="18">
    <source>
        <dbReference type="EMBL" id="CAL0333531.1"/>
    </source>
</evidence>
<dbReference type="EC" id="3.1.13.4" evidence="7"/>
<evidence type="ECO:0000256" key="3">
    <source>
        <dbReference type="ARBA" id="ARBA00004123"/>
    </source>
</evidence>
<comment type="similarity">
    <text evidence="5">Belongs to the CAF1 family.</text>
</comment>
<reference evidence="18 19" key="1">
    <citation type="submission" date="2024-03" db="EMBL/GenBank/DDBJ databases">
        <authorList>
            <person name="Martinez-Hernandez J."/>
        </authorList>
    </citation>
    <scope>NUCLEOTIDE SEQUENCE [LARGE SCALE GENOMIC DNA]</scope>
</reference>
<dbReference type="Pfam" id="PF04857">
    <property type="entry name" value="CAF1"/>
    <property type="match status" value="1"/>
</dbReference>
<evidence type="ECO:0000256" key="9">
    <source>
        <dbReference type="ARBA" id="ARBA00022722"/>
    </source>
</evidence>
<evidence type="ECO:0000256" key="17">
    <source>
        <dbReference type="ARBA" id="ARBA00025148"/>
    </source>
</evidence>
<dbReference type="AlphaFoldDB" id="A0AAV1YHL5"/>
<evidence type="ECO:0000256" key="10">
    <source>
        <dbReference type="ARBA" id="ARBA00022723"/>
    </source>
</evidence>
<evidence type="ECO:0000256" key="2">
    <source>
        <dbReference type="ARBA" id="ARBA00001968"/>
    </source>
</evidence>
<dbReference type="Proteomes" id="UP001497480">
    <property type="component" value="Unassembled WGS sequence"/>
</dbReference>
<organism evidence="18 19">
    <name type="scientific">Lupinus luteus</name>
    <name type="common">European yellow lupine</name>
    <dbReference type="NCBI Taxonomy" id="3873"/>
    <lineage>
        <taxon>Eukaryota</taxon>
        <taxon>Viridiplantae</taxon>
        <taxon>Streptophyta</taxon>
        <taxon>Embryophyta</taxon>
        <taxon>Tracheophyta</taxon>
        <taxon>Spermatophyta</taxon>
        <taxon>Magnoliopsida</taxon>
        <taxon>eudicotyledons</taxon>
        <taxon>Gunneridae</taxon>
        <taxon>Pentapetalae</taxon>
        <taxon>rosids</taxon>
        <taxon>fabids</taxon>
        <taxon>Fabales</taxon>
        <taxon>Fabaceae</taxon>
        <taxon>Papilionoideae</taxon>
        <taxon>50 kb inversion clade</taxon>
        <taxon>genistoids sensu lato</taxon>
        <taxon>core genistoids</taxon>
        <taxon>Genisteae</taxon>
        <taxon>Lupinus</taxon>
    </lineage>
</organism>
<dbReference type="GO" id="GO:0005634">
    <property type="term" value="C:nucleus"/>
    <property type="evidence" value="ECO:0007669"/>
    <property type="project" value="UniProtKB-SubCell"/>
</dbReference>
<evidence type="ECO:0000256" key="13">
    <source>
        <dbReference type="ARBA" id="ARBA00022884"/>
    </source>
</evidence>
<comment type="catalytic activity">
    <reaction evidence="1">
        <text>Exonucleolytic cleavage of poly(A) to 5'-AMP.</text>
        <dbReference type="EC" id="3.1.13.4"/>
    </reaction>
</comment>
<dbReference type="EMBL" id="CAXHTB010000025">
    <property type="protein sequence ID" value="CAL0333531.1"/>
    <property type="molecule type" value="Genomic_DNA"/>
</dbReference>
<name>A0AAV1YHL5_LUPLU</name>
<comment type="subunit">
    <text evidence="6">Component of the CCR4-NOT complex, at least composed of CRR4 and CAF1 proteins.</text>
</comment>
<dbReference type="PANTHER" id="PTHR10797">
    <property type="entry name" value="CCR4-NOT TRANSCRIPTION COMPLEX SUBUNIT"/>
    <property type="match status" value="1"/>
</dbReference>
<keyword evidence="16" id="KW-0539">Nucleus</keyword>
<protein>
    <recommendedName>
        <fullName evidence="7">poly(A)-specific ribonuclease</fullName>
        <ecNumber evidence="7">3.1.13.4</ecNumber>
    </recommendedName>
</protein>
<dbReference type="GO" id="GO:0005737">
    <property type="term" value="C:cytoplasm"/>
    <property type="evidence" value="ECO:0007669"/>
    <property type="project" value="UniProtKB-SubCell"/>
</dbReference>
<dbReference type="InterPro" id="IPR006941">
    <property type="entry name" value="RNase_CAF1"/>
</dbReference>
<keyword evidence="13" id="KW-0694">RNA-binding</keyword>
<keyword evidence="10" id="KW-0479">Metal-binding</keyword>
<evidence type="ECO:0000256" key="6">
    <source>
        <dbReference type="ARBA" id="ARBA00011757"/>
    </source>
</evidence>
<keyword evidence="19" id="KW-1185">Reference proteome</keyword>
<comment type="cofactor">
    <cofactor evidence="2">
        <name>a divalent metal cation</name>
        <dbReference type="ChEBI" id="CHEBI:60240"/>
    </cofactor>
</comment>
<evidence type="ECO:0000256" key="1">
    <source>
        <dbReference type="ARBA" id="ARBA00001663"/>
    </source>
</evidence>
<sequence length="298" mass="34213">MAQSGKDKRENYKGYALNMEVFQKPTLQGSVVIRRVWKSNVEAEFKLIRNIITSYPVIAMDTEFPGLVIRSDSNFRDRNESENYALLKANVDRLHLIQVGLTLSDKDGNLPNLGTSHSFIWEFNLSDFDVSRDLHAPESIALLRRQGIDFEMNTKFGIDSIHFRRLLLSSRILGRGDQVSWVTFHSAYDFGFLVKILTRRPLPQDLAAFLHIVRVFFGELVFDVKYVMKFCSDLYGGLDRISQTLRVDRVVGNSHQAGSDSLLTLHAFHKIIQLYFDHDNVDQLINFAGVLYDLEANY</sequence>
<dbReference type="InterPro" id="IPR012337">
    <property type="entry name" value="RNaseH-like_sf"/>
</dbReference>
<evidence type="ECO:0000256" key="5">
    <source>
        <dbReference type="ARBA" id="ARBA00008372"/>
    </source>
</evidence>
<evidence type="ECO:0000256" key="14">
    <source>
        <dbReference type="ARBA" id="ARBA00023015"/>
    </source>
</evidence>
<dbReference type="GO" id="GO:0003723">
    <property type="term" value="F:RNA binding"/>
    <property type="evidence" value="ECO:0007669"/>
    <property type="project" value="UniProtKB-KW"/>
</dbReference>
<keyword evidence="11" id="KW-0378">Hydrolase</keyword>
<evidence type="ECO:0000256" key="15">
    <source>
        <dbReference type="ARBA" id="ARBA00023163"/>
    </source>
</evidence>
<comment type="function">
    <text evidence="17">Ubiquitous transcription factor required for a diverse set of processes. It is a component of the CCR4 complex involved in the control of gene expression.</text>
</comment>
<evidence type="ECO:0000256" key="16">
    <source>
        <dbReference type="ARBA" id="ARBA00023242"/>
    </source>
</evidence>
<keyword evidence="15" id="KW-0804">Transcription</keyword>
<keyword evidence="8" id="KW-0963">Cytoplasm</keyword>
<comment type="subcellular location">
    <subcellularLocation>
        <location evidence="4">Cytoplasm</location>
    </subcellularLocation>
    <subcellularLocation>
        <location evidence="3">Nucleus</location>
    </subcellularLocation>
</comment>
<evidence type="ECO:0000256" key="4">
    <source>
        <dbReference type="ARBA" id="ARBA00004496"/>
    </source>
</evidence>
<evidence type="ECO:0000256" key="12">
    <source>
        <dbReference type="ARBA" id="ARBA00022839"/>
    </source>
</evidence>
<keyword evidence="9" id="KW-0540">Nuclease</keyword>
<dbReference type="InterPro" id="IPR036397">
    <property type="entry name" value="RNaseH_sf"/>
</dbReference>
<dbReference type="InterPro" id="IPR039637">
    <property type="entry name" value="CNOT7/CNOT8/Pop2"/>
</dbReference>
<dbReference type="SUPFAM" id="SSF53098">
    <property type="entry name" value="Ribonuclease H-like"/>
    <property type="match status" value="1"/>
</dbReference>
<keyword evidence="14" id="KW-0805">Transcription regulation</keyword>
<proteinExistence type="inferred from homology"/>
<dbReference type="GO" id="GO:0046872">
    <property type="term" value="F:metal ion binding"/>
    <property type="evidence" value="ECO:0007669"/>
    <property type="project" value="UniProtKB-KW"/>
</dbReference>
<evidence type="ECO:0000313" key="19">
    <source>
        <dbReference type="Proteomes" id="UP001497480"/>
    </source>
</evidence>